<accession>A0A285RKU2</accession>
<feature type="compositionally biased region" description="Basic and acidic residues" evidence="1">
    <location>
        <begin position="211"/>
        <end position="224"/>
    </location>
</feature>
<feature type="compositionally biased region" description="Low complexity" evidence="1">
    <location>
        <begin position="412"/>
        <end position="421"/>
    </location>
</feature>
<dbReference type="InterPro" id="IPR011723">
    <property type="entry name" value="Znf/thioredoxin_put"/>
</dbReference>
<dbReference type="NCBIfam" id="TIGR02098">
    <property type="entry name" value="MJ0042_CXXC"/>
    <property type="match status" value="1"/>
</dbReference>
<evidence type="ECO:0000256" key="1">
    <source>
        <dbReference type="SAM" id="MobiDB-lite"/>
    </source>
</evidence>
<evidence type="ECO:0000256" key="2">
    <source>
        <dbReference type="SAM" id="Phobius"/>
    </source>
</evidence>
<keyword evidence="2" id="KW-0472">Membrane</keyword>
<proteinExistence type="predicted"/>
<evidence type="ECO:0000259" key="3">
    <source>
        <dbReference type="Pfam" id="PF13717"/>
    </source>
</evidence>
<sequence>MRLICPRCGAQYEVDDSVIPASGRDVQCSGCGQTWFQPSAAMIAGAERSVPTPDAEAAPPSGPADGPPMAPEDPAPEEYEEDYELPAPAAAINWSDAPEEDAPNEQDAALAPEAAPPPTSEPAPETMAVPDPEAVTEPPEGIDASIAALMQEAAPAPPEIAPVLETPPAEAASSTMEEPAADTDPLDGSASPYDPPERPAAAPLVDAEPVVSRRPEPKRYEPPRPDPGPSMPPRAEADLGPAPRVGVVPRRAIDANLLAILREEAEREAAARQAEGQRLEMQEEMNLEPAAPPRRPAAKPAPPEVSPEVQHEAETEPEAAPEPAKVVAPAPPPQDPPSLRAAPQEPLRPARPTPDFSDLNSEDADEDPAPDETDPEETAPAASARVARRQRLPDIEEINSTLRASADRGRDPAALGSRPAGARGSAGFRFGFSLIVVIAAGLLALYVFAPRVAEAVPDLQPALATYVALADTARLWLDDSLRLVTEKLGQTPAN</sequence>
<keyword evidence="2" id="KW-0812">Transmembrane</keyword>
<dbReference type="Pfam" id="PF13717">
    <property type="entry name" value="Zn_ribbon_4"/>
    <property type="match status" value="1"/>
</dbReference>
<feature type="region of interest" description="Disordered" evidence="1">
    <location>
        <begin position="267"/>
        <end position="421"/>
    </location>
</feature>
<feature type="domain" description="Zinc finger/thioredoxin putative" evidence="3">
    <location>
        <begin position="1"/>
        <end position="36"/>
    </location>
</feature>
<evidence type="ECO:0000313" key="5">
    <source>
        <dbReference type="Proteomes" id="UP000219111"/>
    </source>
</evidence>
<reference evidence="5" key="1">
    <citation type="submission" date="2017-08" db="EMBL/GenBank/DDBJ databases">
        <authorList>
            <person name="Varghese N."/>
            <person name="Submissions S."/>
        </authorList>
    </citation>
    <scope>NUCLEOTIDE SEQUENCE [LARGE SCALE GENOMIC DNA]</scope>
    <source>
        <strain evidence="5">JA276</strain>
    </source>
</reference>
<dbReference type="Proteomes" id="UP000219111">
    <property type="component" value="Unassembled WGS sequence"/>
</dbReference>
<feature type="compositionally biased region" description="Pro residues" evidence="1">
    <location>
        <begin position="290"/>
        <end position="305"/>
    </location>
</feature>
<keyword evidence="2" id="KW-1133">Transmembrane helix</keyword>
<feature type="compositionally biased region" description="Pro residues" evidence="1">
    <location>
        <begin position="60"/>
        <end position="73"/>
    </location>
</feature>
<feature type="region of interest" description="Disordered" evidence="1">
    <location>
        <begin position="47"/>
        <end position="250"/>
    </location>
</feature>
<keyword evidence="5" id="KW-1185">Reference proteome</keyword>
<gene>
    <name evidence="4" type="ORF">SAMN05877831_101478</name>
</gene>
<name>A0A285RKU2_9RHOB</name>
<protein>
    <submittedName>
        <fullName evidence="4">Predicted Zn finger-like uncharacterized protein</fullName>
    </submittedName>
</protein>
<dbReference type="AlphaFoldDB" id="A0A285RKU2"/>
<evidence type="ECO:0000313" key="4">
    <source>
        <dbReference type="EMBL" id="SOB94494.1"/>
    </source>
</evidence>
<feature type="compositionally biased region" description="Acidic residues" evidence="1">
    <location>
        <begin position="74"/>
        <end position="84"/>
    </location>
</feature>
<organism evidence="4 5">
    <name type="scientific">Rhodobacter maris</name>
    <dbReference type="NCBI Taxonomy" id="446682"/>
    <lineage>
        <taxon>Bacteria</taxon>
        <taxon>Pseudomonadati</taxon>
        <taxon>Pseudomonadota</taxon>
        <taxon>Alphaproteobacteria</taxon>
        <taxon>Rhodobacterales</taxon>
        <taxon>Rhodobacter group</taxon>
        <taxon>Rhodobacter</taxon>
    </lineage>
</organism>
<dbReference type="EMBL" id="OBMT01000001">
    <property type="protein sequence ID" value="SOB94494.1"/>
    <property type="molecule type" value="Genomic_DNA"/>
</dbReference>
<feature type="transmembrane region" description="Helical" evidence="2">
    <location>
        <begin position="428"/>
        <end position="449"/>
    </location>
</feature>
<feature type="compositionally biased region" description="Acidic residues" evidence="1">
    <location>
        <begin position="360"/>
        <end position="377"/>
    </location>
</feature>
<feature type="compositionally biased region" description="Basic and acidic residues" evidence="1">
    <location>
        <begin position="267"/>
        <end position="281"/>
    </location>
</feature>